<reference evidence="1 2" key="1">
    <citation type="submission" date="2016-04" db="EMBL/GenBank/DDBJ databases">
        <title>ATOL: Assembling a taxonomically balanced genome-scale reconstruction of the evolutionary history of the Enterobacteriaceae.</title>
        <authorList>
            <person name="Plunkett G.III."/>
            <person name="Neeno-Eckwall E.C."/>
            <person name="Glasner J.D."/>
            <person name="Perna N.T."/>
        </authorList>
    </citation>
    <scope>NUCLEOTIDE SEQUENCE [LARGE SCALE GENOMIC DNA]</scope>
    <source>
        <strain evidence="1 2">ATCC 35613</strain>
    </source>
</reference>
<dbReference type="RefSeq" id="WP_232007499.1">
    <property type="nucleotide sequence ID" value="NZ_LXEW01000004.1"/>
</dbReference>
<keyword evidence="2" id="KW-1185">Reference proteome</keyword>
<sequence length="66" mass="7643">MMNIIYFDYIEGYGINANIGIEWDFYGSFDDLVKECLYQFQNDFLLAPTTAKSGKFISYGEFYHGG</sequence>
<accession>A0A1B7K3Z6</accession>
<dbReference type="Proteomes" id="UP000078224">
    <property type="component" value="Unassembled WGS sequence"/>
</dbReference>
<proteinExistence type="predicted"/>
<evidence type="ECO:0000313" key="1">
    <source>
        <dbReference type="EMBL" id="OAT54860.1"/>
    </source>
</evidence>
<protein>
    <submittedName>
        <fullName evidence="1">Uncharacterized protein</fullName>
    </submittedName>
</protein>
<comment type="caution">
    <text evidence="1">The sequence shown here is derived from an EMBL/GenBank/DDBJ whole genome shotgun (WGS) entry which is preliminary data.</text>
</comment>
<evidence type="ECO:0000313" key="2">
    <source>
        <dbReference type="Proteomes" id="UP000078224"/>
    </source>
</evidence>
<dbReference type="PATRIC" id="fig|1354272.4.peg.222"/>
<dbReference type="AlphaFoldDB" id="A0A1B7K3Z6"/>
<name>A0A1B7K3Z6_9GAMM</name>
<dbReference type="EMBL" id="LXEW01000004">
    <property type="protein sequence ID" value="OAT54860.1"/>
    <property type="molecule type" value="Genomic_DNA"/>
</dbReference>
<gene>
    <name evidence="1" type="ORF">M998_0216</name>
</gene>
<organism evidence="1 2">
    <name type="scientific">Providencia heimbachae ATCC 35613</name>
    <dbReference type="NCBI Taxonomy" id="1354272"/>
    <lineage>
        <taxon>Bacteria</taxon>
        <taxon>Pseudomonadati</taxon>
        <taxon>Pseudomonadota</taxon>
        <taxon>Gammaproteobacteria</taxon>
        <taxon>Enterobacterales</taxon>
        <taxon>Morganellaceae</taxon>
        <taxon>Providencia</taxon>
    </lineage>
</organism>